<evidence type="ECO:0000259" key="6">
    <source>
        <dbReference type="PROSITE" id="PS50157"/>
    </source>
</evidence>
<dbReference type="Pfam" id="PF16076">
    <property type="entry name" value="Acyltransf_C"/>
    <property type="match status" value="1"/>
</dbReference>
<evidence type="ECO:0000256" key="2">
    <source>
        <dbReference type="ARBA" id="ARBA00022679"/>
    </source>
</evidence>
<dbReference type="InterPro" id="IPR036236">
    <property type="entry name" value="Znf_C2H2_sf"/>
</dbReference>
<organism evidence="7 8">
    <name type="scientific">Saccoglossus kowalevskii</name>
    <name type="common">Acorn worm</name>
    <dbReference type="NCBI Taxonomy" id="10224"/>
    <lineage>
        <taxon>Eukaryota</taxon>
        <taxon>Metazoa</taxon>
        <taxon>Hemichordata</taxon>
        <taxon>Enteropneusta</taxon>
        <taxon>Harrimaniidae</taxon>
        <taxon>Saccoglossus</taxon>
    </lineage>
</organism>
<keyword evidence="2" id="KW-0808">Transferase</keyword>
<evidence type="ECO:0000313" key="8">
    <source>
        <dbReference type="RefSeq" id="XP_002732992.2"/>
    </source>
</evidence>
<evidence type="ECO:0000256" key="4">
    <source>
        <dbReference type="PROSITE-ProRule" id="PRU00042"/>
    </source>
</evidence>
<keyword evidence="5" id="KW-0812">Transmembrane</keyword>
<accession>A0ABM0GM67</accession>
<dbReference type="Pfam" id="PF01553">
    <property type="entry name" value="Acyltransferase"/>
    <property type="match status" value="1"/>
</dbReference>
<dbReference type="InterPro" id="IPR032098">
    <property type="entry name" value="Acyltransf_C"/>
</dbReference>
<feature type="domain" description="C2H2-type" evidence="6">
    <location>
        <begin position="354"/>
        <end position="378"/>
    </location>
</feature>
<gene>
    <name evidence="8" type="primary">LOC100374367</name>
</gene>
<keyword evidence="5" id="KW-1133">Transmembrane helix</keyword>
<feature type="domain" description="C2H2-type" evidence="6">
    <location>
        <begin position="472"/>
        <end position="500"/>
    </location>
</feature>
<dbReference type="SMART" id="SM00563">
    <property type="entry name" value="PlsC"/>
    <property type="match status" value="1"/>
</dbReference>
<feature type="domain" description="C2H2-type" evidence="6">
    <location>
        <begin position="443"/>
        <end position="466"/>
    </location>
</feature>
<dbReference type="PANTHER" id="PTHR10983">
    <property type="entry name" value="1-ACYLGLYCEROL-3-PHOSPHATE ACYLTRANSFERASE-RELATED"/>
    <property type="match status" value="1"/>
</dbReference>
<sequence>MVEFVRNPVGGVFFVVVIFWMSSLLGSIFIMGPFLPLLFIYTPLYRKLNDYLLACWICFPLAFLEKVYGIKIVVSGDAFKHGDKSVIIMNHRTRLDWLFFWSCLIRRSQLHYEKIMLKNELKHAPGGGWAMQVAAFIFVHRRWELDKAILSDVVDYFSALRHPTQILMFPEGTDLSERNRERNAVYAKKNGLPVYDYVLHPRTTGFTFLVESLRKNNMLDAVHDVSVAYPQNLPQREIDILKGDFPREIHFHIKRHPIATLPIDEEGLQKWCNEQWSEKEEVLKEFYKNKRFVNVENVETGISTRIQSNLHSQSAMSLEIYLDGFNDCPGDDLCKQQQTNIKDNNKRKRVKSLYECAMCGSTFYLKHKLCTHWEMTGHKQVMNYKCKLCEKRFHNTRTFYRHSQEHIGDKTYTCDVCGVAFLHRHVLNSHKKLHSVSNGTGSLQCEKCGKNFRTQNALQEHSTTIHMIGQIITCDHCGKKVESQNALLHHQLIFHPPKLEPRPVKLFNCSICGKSYKNMHSLFTHRRVHVRDDAVRKFLKKKDPQRENGLKGYAAIDNKCKNKVLEPVICEPCGLMFYTVWHLEKHAQSYHLEDQNYKCRVCWAKIKGFCEYSKHYHAHPNLQEWHSFHSKPKVLHDILHITASMTYKADKTLEVSYISQDCYAVTDFSHYSLEKYMPCQALPSKQTSCVSAFSLCFEKEHNRAICMGEFFRAKLM</sequence>
<keyword evidence="4" id="KW-0863">Zinc-finger</keyword>
<dbReference type="Proteomes" id="UP000694865">
    <property type="component" value="Unplaced"/>
</dbReference>
<dbReference type="PROSITE" id="PS50157">
    <property type="entry name" value="ZINC_FINGER_C2H2_2"/>
    <property type="match status" value="6"/>
</dbReference>
<evidence type="ECO:0000313" key="7">
    <source>
        <dbReference type="Proteomes" id="UP000694865"/>
    </source>
</evidence>
<dbReference type="RefSeq" id="XP_002732992.2">
    <property type="nucleotide sequence ID" value="XM_002732946.2"/>
</dbReference>
<dbReference type="PROSITE" id="PS00028">
    <property type="entry name" value="ZINC_FINGER_C2H2_1"/>
    <property type="match status" value="7"/>
</dbReference>
<dbReference type="InterPro" id="IPR013087">
    <property type="entry name" value="Znf_C2H2_type"/>
</dbReference>
<keyword evidence="4" id="KW-0479">Metal-binding</keyword>
<dbReference type="InterPro" id="IPR002123">
    <property type="entry name" value="Plipid/glycerol_acylTrfase"/>
</dbReference>
<dbReference type="GeneID" id="100374367"/>
<keyword evidence="3" id="KW-0012">Acyltransferase</keyword>
<dbReference type="PANTHER" id="PTHR10983:SF16">
    <property type="entry name" value="LYSOCARDIOLIPIN ACYLTRANSFERASE 1"/>
    <property type="match status" value="1"/>
</dbReference>
<evidence type="ECO:0000256" key="1">
    <source>
        <dbReference type="ARBA" id="ARBA00008655"/>
    </source>
</evidence>
<dbReference type="Gene3D" id="3.30.160.60">
    <property type="entry name" value="Classic Zinc Finger"/>
    <property type="match status" value="3"/>
</dbReference>
<proteinExistence type="inferred from homology"/>
<dbReference type="Pfam" id="PF00096">
    <property type="entry name" value="zf-C2H2"/>
    <property type="match status" value="2"/>
</dbReference>
<feature type="transmembrane region" description="Helical" evidence="5">
    <location>
        <begin position="12"/>
        <end position="39"/>
    </location>
</feature>
<dbReference type="CDD" id="cd07990">
    <property type="entry name" value="LPLAT_LCLAT1-like"/>
    <property type="match status" value="1"/>
</dbReference>
<protein>
    <submittedName>
        <fullName evidence="8">Zinc finger protein 616-like</fullName>
    </submittedName>
</protein>
<keyword evidence="5" id="KW-0472">Membrane</keyword>
<keyword evidence="4" id="KW-0862">Zinc</keyword>
<dbReference type="SUPFAM" id="SSF69593">
    <property type="entry name" value="Glycerol-3-phosphate (1)-acyltransferase"/>
    <property type="match status" value="1"/>
</dbReference>
<name>A0ABM0GM67_SACKO</name>
<reference evidence="8" key="1">
    <citation type="submission" date="2025-08" db="UniProtKB">
        <authorList>
            <consortium name="RefSeq"/>
        </authorList>
    </citation>
    <scope>IDENTIFICATION</scope>
    <source>
        <tissue evidence="8">Testes</tissue>
    </source>
</reference>
<keyword evidence="7" id="KW-1185">Reference proteome</keyword>
<feature type="domain" description="C2H2-type" evidence="6">
    <location>
        <begin position="412"/>
        <end position="439"/>
    </location>
</feature>
<feature type="domain" description="C2H2-type" evidence="6">
    <location>
        <begin position="384"/>
        <end position="411"/>
    </location>
</feature>
<evidence type="ECO:0000256" key="5">
    <source>
        <dbReference type="SAM" id="Phobius"/>
    </source>
</evidence>
<feature type="domain" description="C2H2-type" evidence="6">
    <location>
        <begin position="507"/>
        <end position="534"/>
    </location>
</feature>
<dbReference type="SUPFAM" id="SSF57667">
    <property type="entry name" value="beta-beta-alpha zinc fingers"/>
    <property type="match status" value="3"/>
</dbReference>
<evidence type="ECO:0000256" key="3">
    <source>
        <dbReference type="ARBA" id="ARBA00023315"/>
    </source>
</evidence>
<comment type="similarity">
    <text evidence="1">Belongs to the 1-acyl-sn-glycerol-3-phosphate acyltransferase family.</text>
</comment>
<dbReference type="SMART" id="SM00355">
    <property type="entry name" value="ZnF_C2H2"/>
    <property type="match status" value="8"/>
</dbReference>